<feature type="signal peptide" evidence="5">
    <location>
        <begin position="1"/>
        <end position="19"/>
    </location>
</feature>
<evidence type="ECO:0000313" key="7">
    <source>
        <dbReference type="EMBL" id="MBC2595155.1"/>
    </source>
</evidence>
<keyword evidence="8" id="KW-1185">Reference proteome</keyword>
<keyword evidence="5" id="KW-0732">Signal</keyword>
<keyword evidence="3" id="KW-0520">NAD</keyword>
<dbReference type="GO" id="GO:0016491">
    <property type="term" value="F:oxidoreductase activity"/>
    <property type="evidence" value="ECO:0007669"/>
    <property type="project" value="UniProtKB-KW"/>
</dbReference>
<protein>
    <submittedName>
        <fullName evidence="7">Redoxin domain-containing protein</fullName>
    </submittedName>
</protein>
<dbReference type="AlphaFoldDB" id="A0A842HEX4"/>
<evidence type="ECO:0000313" key="8">
    <source>
        <dbReference type="Proteomes" id="UP000546464"/>
    </source>
</evidence>
<dbReference type="Pfam" id="PF03983">
    <property type="entry name" value="SHD1"/>
    <property type="match status" value="1"/>
</dbReference>
<organism evidence="7 8">
    <name type="scientific">Ruficoccus amylovorans</name>
    <dbReference type="NCBI Taxonomy" id="1804625"/>
    <lineage>
        <taxon>Bacteria</taxon>
        <taxon>Pseudomonadati</taxon>
        <taxon>Verrucomicrobiota</taxon>
        <taxon>Opitutia</taxon>
        <taxon>Puniceicoccales</taxon>
        <taxon>Cerasicoccaceae</taxon>
        <taxon>Ruficoccus</taxon>
    </lineage>
</organism>
<evidence type="ECO:0000256" key="2">
    <source>
        <dbReference type="ARBA" id="ARBA00023002"/>
    </source>
</evidence>
<reference evidence="7 8" key="1">
    <citation type="submission" date="2020-07" db="EMBL/GenBank/DDBJ databases">
        <authorList>
            <person name="Feng X."/>
        </authorList>
    </citation>
    <scope>NUCLEOTIDE SEQUENCE [LARGE SCALE GENOMIC DNA]</scope>
    <source>
        <strain evidence="7 8">JCM31066</strain>
    </source>
</reference>
<dbReference type="PANTHER" id="PTHR13871:SF96">
    <property type="entry name" value="THIOREDOXIN DOMAIN-CONTAINING PROTEIN"/>
    <property type="match status" value="1"/>
</dbReference>
<dbReference type="GO" id="GO:0008092">
    <property type="term" value="F:cytoskeletal protein binding"/>
    <property type="evidence" value="ECO:0007669"/>
    <property type="project" value="InterPro"/>
</dbReference>
<dbReference type="Gene3D" id="3.40.30.10">
    <property type="entry name" value="Glutaredoxin"/>
    <property type="match status" value="1"/>
</dbReference>
<dbReference type="GO" id="GO:0030674">
    <property type="term" value="F:protein-macromolecule adaptor activity"/>
    <property type="evidence" value="ECO:0007669"/>
    <property type="project" value="InterPro"/>
</dbReference>
<comment type="similarity">
    <text evidence="4">Belongs to the nucleoredoxin family.</text>
</comment>
<evidence type="ECO:0000259" key="6">
    <source>
        <dbReference type="PROSITE" id="PS51352"/>
    </source>
</evidence>
<dbReference type="RefSeq" id="WP_185676118.1">
    <property type="nucleotide sequence ID" value="NZ_JACHVB010000035.1"/>
</dbReference>
<dbReference type="Pfam" id="PF13905">
    <property type="entry name" value="Thioredoxin_8"/>
    <property type="match status" value="1"/>
</dbReference>
<evidence type="ECO:0000256" key="4">
    <source>
        <dbReference type="ARBA" id="ARBA00025782"/>
    </source>
</evidence>
<evidence type="ECO:0000256" key="1">
    <source>
        <dbReference type="ARBA" id="ARBA00022737"/>
    </source>
</evidence>
<feature type="domain" description="Thioredoxin" evidence="6">
    <location>
        <begin position="67"/>
        <end position="233"/>
    </location>
</feature>
<dbReference type="GO" id="GO:0043130">
    <property type="term" value="F:ubiquitin binding"/>
    <property type="evidence" value="ECO:0007669"/>
    <property type="project" value="InterPro"/>
</dbReference>
<keyword evidence="2" id="KW-0560">Oxidoreductase</keyword>
<dbReference type="InterPro" id="IPR052259">
    <property type="entry name" value="Nucleoredoxin-like"/>
</dbReference>
<proteinExistence type="inferred from homology"/>
<dbReference type="Proteomes" id="UP000546464">
    <property type="component" value="Unassembled WGS sequence"/>
</dbReference>
<dbReference type="Gene3D" id="2.30.30.700">
    <property type="entry name" value="SLA1 homology domain 1"/>
    <property type="match status" value="1"/>
</dbReference>
<gene>
    <name evidence="7" type="ORF">H5P28_12880</name>
</gene>
<dbReference type="PANTHER" id="PTHR13871">
    <property type="entry name" value="THIOREDOXIN"/>
    <property type="match status" value="1"/>
</dbReference>
<dbReference type="EMBL" id="JACHVB010000035">
    <property type="protein sequence ID" value="MBC2595155.1"/>
    <property type="molecule type" value="Genomic_DNA"/>
</dbReference>
<dbReference type="GO" id="GO:0042802">
    <property type="term" value="F:identical protein binding"/>
    <property type="evidence" value="ECO:0007669"/>
    <property type="project" value="InterPro"/>
</dbReference>
<comment type="caution">
    <text evidence="7">The sequence shown here is derived from an EMBL/GenBank/DDBJ whole genome shotgun (WGS) entry which is preliminary data.</text>
</comment>
<dbReference type="PROSITE" id="PS51352">
    <property type="entry name" value="THIOREDOXIN_2"/>
    <property type="match status" value="1"/>
</dbReference>
<sequence length="233" mass="26435">MRRLIYFLLLSLAAFPAHARTWTDSQGRTMEAEAVSVGEDTVTFRKADGGTYSFPMASLSEADQAYLKEQLAAGELSVEPLKPTTYTSWLEANLVSLQGGKLKRERTSDIPQARYIALYYSAHWCPPCRAFTPKLVSFYNEQKAKHPDFEIIFISSDKDEEAMAEYMRVMDMPWPGLDYDKRKSSDARKKTGNGIPCLTIVDREGNLLMDSYQDGKYIGPTRVMNQLAEWLSE</sequence>
<feature type="chain" id="PRO_5032373619" evidence="5">
    <location>
        <begin position="20"/>
        <end position="233"/>
    </location>
</feature>
<dbReference type="InterPro" id="IPR013766">
    <property type="entry name" value="Thioredoxin_domain"/>
</dbReference>
<keyword evidence="1" id="KW-0677">Repeat</keyword>
<evidence type="ECO:0000256" key="3">
    <source>
        <dbReference type="ARBA" id="ARBA00023027"/>
    </source>
</evidence>
<dbReference type="InterPro" id="IPR007131">
    <property type="entry name" value="SHD1"/>
</dbReference>
<dbReference type="SUPFAM" id="SSF52833">
    <property type="entry name" value="Thioredoxin-like"/>
    <property type="match status" value="1"/>
</dbReference>
<dbReference type="InterPro" id="IPR036249">
    <property type="entry name" value="Thioredoxin-like_sf"/>
</dbReference>
<dbReference type="InterPro" id="IPR012336">
    <property type="entry name" value="Thioredoxin-like_fold"/>
</dbReference>
<name>A0A842HEX4_9BACT</name>
<evidence type="ECO:0000256" key="5">
    <source>
        <dbReference type="SAM" id="SignalP"/>
    </source>
</evidence>
<accession>A0A842HEX4</accession>